<organism evidence="4 5">
    <name type="scientific">Leptospira saintgironsiae</name>
    <dbReference type="NCBI Taxonomy" id="2023183"/>
    <lineage>
        <taxon>Bacteria</taxon>
        <taxon>Pseudomonadati</taxon>
        <taxon>Spirochaetota</taxon>
        <taxon>Spirochaetia</taxon>
        <taxon>Leptospirales</taxon>
        <taxon>Leptospiraceae</taxon>
        <taxon>Leptospira</taxon>
    </lineage>
</organism>
<dbReference type="Gene3D" id="2.40.30.70">
    <property type="entry name" value="YaeB-like"/>
    <property type="match status" value="1"/>
</dbReference>
<dbReference type="GO" id="GO:0008168">
    <property type="term" value="F:methyltransferase activity"/>
    <property type="evidence" value="ECO:0007669"/>
    <property type="project" value="UniProtKB-KW"/>
</dbReference>
<protein>
    <submittedName>
        <fullName evidence="4">tRNA (N6-threonylcarbamoyladenosine(37)-N6)-methyltransferase TrmO</fullName>
    </submittedName>
</protein>
<sequence length="153" mass="17704">MEFTIRPIAKVSNSRSEIQDDYWAEIVSEIELEDNIPTESLDGIETFSHLEIIYIFHKAVGSEPVLGSEHPRENKRWPKVGIFAQRKKNRPNHIGSTIVELLRRDGKKLLVKYLDAIDGTPVVDIKPVMREFLPMSGISQPDWSKELMINYWE</sequence>
<keyword evidence="4" id="KW-0489">Methyltransferase</keyword>
<dbReference type="AlphaFoldDB" id="A0A2M9Y9E6"/>
<dbReference type="GO" id="GO:0032259">
    <property type="term" value="P:methylation"/>
    <property type="evidence" value="ECO:0007669"/>
    <property type="project" value="UniProtKB-KW"/>
</dbReference>
<comment type="caution">
    <text evidence="4">The sequence shown here is derived from an EMBL/GenBank/DDBJ whole genome shotgun (WGS) entry which is preliminary data.</text>
</comment>
<accession>A0A2M9Y9E6</accession>
<dbReference type="Pfam" id="PF01980">
    <property type="entry name" value="TrmO_N"/>
    <property type="match status" value="1"/>
</dbReference>
<dbReference type="Proteomes" id="UP000231926">
    <property type="component" value="Unassembled WGS sequence"/>
</dbReference>
<dbReference type="CDD" id="cd09281">
    <property type="entry name" value="UPF0066"/>
    <property type="match status" value="1"/>
</dbReference>
<dbReference type="SUPFAM" id="SSF118196">
    <property type="entry name" value="YaeB-like"/>
    <property type="match status" value="1"/>
</dbReference>
<reference evidence="4 5" key="1">
    <citation type="submission" date="2017-07" db="EMBL/GenBank/DDBJ databases">
        <title>Leptospira spp. isolated from tropical soils.</title>
        <authorList>
            <person name="Thibeaux R."/>
            <person name="Iraola G."/>
            <person name="Ferres I."/>
            <person name="Bierque E."/>
            <person name="Girault D."/>
            <person name="Soupe-Gilbert M.-E."/>
            <person name="Picardeau M."/>
            <person name="Goarant C."/>
        </authorList>
    </citation>
    <scope>NUCLEOTIDE SEQUENCE [LARGE SCALE GENOMIC DNA]</scope>
    <source>
        <strain evidence="4 5">FH4-C-A2</strain>
    </source>
</reference>
<dbReference type="InterPro" id="IPR023370">
    <property type="entry name" value="TrmO-like_N"/>
</dbReference>
<dbReference type="PANTHER" id="PTHR12818">
    <property type="entry name" value="TRNA (ADENINE(37)-N6)-METHYLTRANSFERASE"/>
    <property type="match status" value="1"/>
</dbReference>
<evidence type="ECO:0000313" key="5">
    <source>
        <dbReference type="Proteomes" id="UP000231926"/>
    </source>
</evidence>
<name>A0A2M9Y9E6_9LEPT</name>
<dbReference type="PANTHER" id="PTHR12818:SF0">
    <property type="entry name" value="TRNA (ADENINE(37)-N6)-METHYLTRANSFERASE"/>
    <property type="match status" value="1"/>
</dbReference>
<evidence type="ECO:0000259" key="3">
    <source>
        <dbReference type="PROSITE" id="PS51668"/>
    </source>
</evidence>
<feature type="domain" description="TsaA-like" evidence="3">
    <location>
        <begin position="5"/>
        <end position="137"/>
    </location>
</feature>
<evidence type="ECO:0000256" key="2">
    <source>
        <dbReference type="ARBA" id="ARBA00033753"/>
    </source>
</evidence>
<comment type="similarity">
    <text evidence="2">Belongs to the tRNA methyltransferase O family.</text>
</comment>
<gene>
    <name evidence="4" type="ORF">CH362_15500</name>
</gene>
<dbReference type="RefSeq" id="WP_100711235.1">
    <property type="nucleotide sequence ID" value="NZ_NPDR01000007.1"/>
</dbReference>
<dbReference type="InterPro" id="IPR040372">
    <property type="entry name" value="YaeB-like"/>
</dbReference>
<dbReference type="PROSITE" id="PS51668">
    <property type="entry name" value="TSAA_2"/>
    <property type="match status" value="1"/>
</dbReference>
<evidence type="ECO:0000256" key="1">
    <source>
        <dbReference type="ARBA" id="ARBA00022691"/>
    </source>
</evidence>
<dbReference type="InterPro" id="IPR036414">
    <property type="entry name" value="YaeB_N_sf"/>
</dbReference>
<proteinExistence type="inferred from homology"/>
<keyword evidence="1" id="KW-0949">S-adenosyl-L-methionine</keyword>
<keyword evidence="5" id="KW-1185">Reference proteome</keyword>
<dbReference type="InterPro" id="IPR036413">
    <property type="entry name" value="YaeB-like_sf"/>
</dbReference>
<dbReference type="OrthoDB" id="9799092at2"/>
<evidence type="ECO:0000313" key="4">
    <source>
        <dbReference type="EMBL" id="PJZ48191.1"/>
    </source>
</evidence>
<keyword evidence="4" id="KW-0808">Transferase</keyword>
<dbReference type="EMBL" id="NPDR01000007">
    <property type="protein sequence ID" value="PJZ48191.1"/>
    <property type="molecule type" value="Genomic_DNA"/>
</dbReference>